<comment type="catalytic activity">
    <reaction evidence="14">
        <text>D-maltose + ATP = alpha-maltose 1-phosphate + ADP + H(+)</text>
        <dbReference type="Rhea" id="RHEA:31915"/>
        <dbReference type="ChEBI" id="CHEBI:15378"/>
        <dbReference type="ChEBI" id="CHEBI:17306"/>
        <dbReference type="ChEBI" id="CHEBI:30616"/>
        <dbReference type="ChEBI" id="CHEBI:63576"/>
        <dbReference type="ChEBI" id="CHEBI:456216"/>
        <dbReference type="EC" id="2.7.1.175"/>
    </reaction>
</comment>
<dbReference type="RefSeq" id="WP_227422973.1">
    <property type="nucleotide sequence ID" value="NZ_CP071868.1"/>
</dbReference>
<evidence type="ECO:0000256" key="12">
    <source>
        <dbReference type="ARBA" id="ARBA00023277"/>
    </source>
</evidence>
<keyword evidence="17" id="KW-1185">Reference proteome</keyword>
<dbReference type="KEGG" id="psic:J4E96_15455"/>
<evidence type="ECO:0000259" key="15">
    <source>
        <dbReference type="Pfam" id="PF18085"/>
    </source>
</evidence>
<gene>
    <name evidence="16" type="ORF">J4E96_15455</name>
</gene>
<comment type="similarity">
    <text evidence="2">Belongs to the aminoglycoside phosphotransferase family.</text>
</comment>
<evidence type="ECO:0000256" key="3">
    <source>
        <dbReference type="ARBA" id="ARBA00011245"/>
    </source>
</evidence>
<dbReference type="EC" id="2.7.1.175" evidence="4"/>
<evidence type="ECO:0000256" key="10">
    <source>
        <dbReference type="ARBA" id="ARBA00022840"/>
    </source>
</evidence>
<evidence type="ECO:0000256" key="9">
    <source>
        <dbReference type="ARBA" id="ARBA00022777"/>
    </source>
</evidence>
<evidence type="ECO:0000313" key="16">
    <source>
        <dbReference type="EMBL" id="QTE28728.1"/>
    </source>
</evidence>
<dbReference type="GO" id="GO:0016301">
    <property type="term" value="F:kinase activity"/>
    <property type="evidence" value="ECO:0007669"/>
    <property type="project" value="UniProtKB-KW"/>
</dbReference>
<evidence type="ECO:0000256" key="14">
    <source>
        <dbReference type="ARBA" id="ARBA00049067"/>
    </source>
</evidence>
<reference evidence="16" key="1">
    <citation type="submission" date="2021-03" db="EMBL/GenBank/DDBJ databases">
        <title>Pengzhenrongella sicca gen. nov., sp. nov., a new member of suborder Micrococcineae isolated from High-Arctic tundra soil.</title>
        <authorList>
            <person name="Peng F."/>
        </authorList>
    </citation>
    <scope>NUCLEOTIDE SEQUENCE</scope>
    <source>
        <strain evidence="16">LRZ-2</strain>
    </source>
</reference>
<evidence type="ECO:0000256" key="5">
    <source>
        <dbReference type="ARBA" id="ARBA00013882"/>
    </source>
</evidence>
<name>A0A8A4ZGE5_9MICO</name>
<dbReference type="Proteomes" id="UP000663937">
    <property type="component" value="Chromosome"/>
</dbReference>
<dbReference type="Gene3D" id="3.90.1200.10">
    <property type="match status" value="1"/>
</dbReference>
<dbReference type="GO" id="GO:0005524">
    <property type="term" value="F:ATP binding"/>
    <property type="evidence" value="ECO:0007669"/>
    <property type="project" value="UniProtKB-KW"/>
</dbReference>
<keyword evidence="8" id="KW-0547">Nucleotide-binding</keyword>
<dbReference type="UniPathway" id="UPA00164"/>
<keyword evidence="7" id="KW-0808">Transferase</keyword>
<keyword evidence="6" id="KW-0321">Glycogen metabolism</keyword>
<dbReference type="SUPFAM" id="SSF56112">
    <property type="entry name" value="Protein kinase-like (PK-like)"/>
    <property type="match status" value="1"/>
</dbReference>
<keyword evidence="11" id="KW-0320">Glycogen biosynthesis</keyword>
<proteinExistence type="inferred from homology"/>
<dbReference type="AlphaFoldDB" id="A0A8A4ZGE5"/>
<evidence type="ECO:0000256" key="2">
    <source>
        <dbReference type="ARBA" id="ARBA00006219"/>
    </source>
</evidence>
<dbReference type="GO" id="GO:0005978">
    <property type="term" value="P:glycogen biosynthetic process"/>
    <property type="evidence" value="ECO:0007669"/>
    <property type="project" value="UniProtKB-UniPathway"/>
</dbReference>
<dbReference type="Pfam" id="PF18085">
    <property type="entry name" value="Mak_N_cap"/>
    <property type="match status" value="1"/>
</dbReference>
<protein>
    <recommendedName>
        <fullName evidence="5">Maltokinase</fullName>
        <ecNumber evidence="4">2.7.1.175</ecNumber>
    </recommendedName>
    <alternativeName>
        <fullName evidence="13">Maltose-1-phosphate synthase</fullName>
    </alternativeName>
</protein>
<dbReference type="InterPro" id="IPR040999">
    <property type="entry name" value="Mak_N_cap"/>
</dbReference>
<evidence type="ECO:0000256" key="1">
    <source>
        <dbReference type="ARBA" id="ARBA00004964"/>
    </source>
</evidence>
<dbReference type="InterPro" id="IPR011009">
    <property type="entry name" value="Kinase-like_dom_sf"/>
</dbReference>
<evidence type="ECO:0000313" key="17">
    <source>
        <dbReference type="Proteomes" id="UP000663937"/>
    </source>
</evidence>
<accession>A0A8A4ZGE5</accession>
<evidence type="ECO:0000256" key="4">
    <source>
        <dbReference type="ARBA" id="ARBA00011962"/>
    </source>
</evidence>
<keyword evidence="9" id="KW-0418">Kinase</keyword>
<comment type="pathway">
    <text evidence="1">Glycan biosynthesis; glycogen biosynthesis.</text>
</comment>
<evidence type="ECO:0000256" key="6">
    <source>
        <dbReference type="ARBA" id="ARBA00022600"/>
    </source>
</evidence>
<keyword evidence="10" id="KW-0067">ATP-binding</keyword>
<evidence type="ECO:0000256" key="11">
    <source>
        <dbReference type="ARBA" id="ARBA00023056"/>
    </source>
</evidence>
<comment type="subunit">
    <text evidence="3">Monomer.</text>
</comment>
<evidence type="ECO:0000256" key="8">
    <source>
        <dbReference type="ARBA" id="ARBA00022741"/>
    </source>
</evidence>
<evidence type="ECO:0000256" key="7">
    <source>
        <dbReference type="ARBA" id="ARBA00022679"/>
    </source>
</evidence>
<sequence>MTTPAHQPAQPASVSDAELLAVLRDWLPERRWFPAKDGDAEITSAGALTLVDPRGEAEIRILLVRVVSPTVDVVLQVPLSLHRGRNRASGAGWIATIGTPPVDVRDGVGDPAFLRAWLEAASGPGSAPADLDVDLDKAHVITGEQSNTSVILPGADGDARGGAILKIFRALTPGDNPDVDVPRRLAADGWWHVPRPLGWLEGSWSEDGAPAAGHLAVLSEFVTQAADGFELACDLAGRGESFADLAADLGAVVASMHRALAAAIPVAQTPADAAATELAASLAARFRWARGAVPGLDAWAPAVAARVAHLAARTDLPNRQRVHGDLHLGQALRARGEWFITDFEGEPLSTVADRTRPDLALRDIAGVLRSIDYAAAVSGGTPDWIETARASLLAGYATSSGTTADAELLEVLELDKALYEAVYEARNRPQWTHIPAAALTRLLGPGTA</sequence>
<evidence type="ECO:0000256" key="13">
    <source>
        <dbReference type="ARBA" id="ARBA00031251"/>
    </source>
</evidence>
<organism evidence="16 17">
    <name type="scientific">Pengzhenrongella sicca</name>
    <dbReference type="NCBI Taxonomy" id="2819238"/>
    <lineage>
        <taxon>Bacteria</taxon>
        <taxon>Bacillati</taxon>
        <taxon>Actinomycetota</taxon>
        <taxon>Actinomycetes</taxon>
        <taxon>Micrococcales</taxon>
        <taxon>Pengzhenrongella</taxon>
    </lineage>
</organism>
<dbReference type="EMBL" id="CP071868">
    <property type="protein sequence ID" value="QTE28728.1"/>
    <property type="molecule type" value="Genomic_DNA"/>
</dbReference>
<keyword evidence="12" id="KW-0119">Carbohydrate metabolism</keyword>
<feature type="domain" description="Maltokinase N-terminal cap" evidence="15">
    <location>
        <begin position="26"/>
        <end position="100"/>
    </location>
</feature>